<organism evidence="1 2">
    <name type="scientific">Gonium pectorale</name>
    <name type="common">Green alga</name>
    <dbReference type="NCBI Taxonomy" id="33097"/>
    <lineage>
        <taxon>Eukaryota</taxon>
        <taxon>Viridiplantae</taxon>
        <taxon>Chlorophyta</taxon>
        <taxon>core chlorophytes</taxon>
        <taxon>Chlorophyceae</taxon>
        <taxon>CS clade</taxon>
        <taxon>Chlamydomonadales</taxon>
        <taxon>Volvocaceae</taxon>
        <taxon>Gonium</taxon>
    </lineage>
</organism>
<dbReference type="Proteomes" id="UP000075714">
    <property type="component" value="Unassembled WGS sequence"/>
</dbReference>
<reference evidence="2" key="1">
    <citation type="journal article" date="2016" name="Nat. Commun.">
        <title>The Gonium pectorale genome demonstrates co-option of cell cycle regulation during the evolution of multicellularity.</title>
        <authorList>
            <person name="Hanschen E.R."/>
            <person name="Marriage T.N."/>
            <person name="Ferris P.J."/>
            <person name="Hamaji T."/>
            <person name="Toyoda A."/>
            <person name="Fujiyama A."/>
            <person name="Neme R."/>
            <person name="Noguchi H."/>
            <person name="Minakuchi Y."/>
            <person name="Suzuki M."/>
            <person name="Kawai-Toyooka H."/>
            <person name="Smith D.R."/>
            <person name="Sparks H."/>
            <person name="Anderson J."/>
            <person name="Bakaric R."/>
            <person name="Luria V."/>
            <person name="Karger A."/>
            <person name="Kirschner M.W."/>
            <person name="Durand P.M."/>
            <person name="Michod R.E."/>
            <person name="Nozaki H."/>
            <person name="Olson B.J."/>
        </authorList>
    </citation>
    <scope>NUCLEOTIDE SEQUENCE [LARGE SCALE GENOMIC DNA]</scope>
    <source>
        <strain evidence="2">NIES-2863</strain>
    </source>
</reference>
<comment type="caution">
    <text evidence="1">The sequence shown here is derived from an EMBL/GenBank/DDBJ whole genome shotgun (WGS) entry which is preliminary data.</text>
</comment>
<dbReference type="OrthoDB" id="528822at2759"/>
<accession>A0A150GNR0</accession>
<dbReference type="InterPro" id="IPR036706">
    <property type="entry name" value="VOMI_sf"/>
</dbReference>
<dbReference type="Gene3D" id="2.100.10.20">
    <property type="entry name" value="Vitelline membrane outer layer protein I (VOMI)"/>
    <property type="match status" value="1"/>
</dbReference>
<evidence type="ECO:0000313" key="2">
    <source>
        <dbReference type="Proteomes" id="UP000075714"/>
    </source>
</evidence>
<gene>
    <name evidence="1" type="ORF">GPECTOR_12g377</name>
</gene>
<evidence type="ECO:0000313" key="1">
    <source>
        <dbReference type="EMBL" id="KXZ51415.1"/>
    </source>
</evidence>
<protein>
    <submittedName>
        <fullName evidence="1">Uncharacterized protein</fullName>
    </submittedName>
</protein>
<dbReference type="PANTHER" id="PTHR18841">
    <property type="entry name" value="VITELLINE MEMBRANE OUTER LAYER PROTEIN I-RELATED"/>
    <property type="match status" value="1"/>
</dbReference>
<dbReference type="SUPFAM" id="SSF51092">
    <property type="entry name" value="Vitelline membrane outer protein-I (VMO-I)"/>
    <property type="match status" value="1"/>
</dbReference>
<dbReference type="PANTHER" id="PTHR18841:SF0">
    <property type="entry name" value="VITELLINE MEMBRANE OUTER LAYER 1 HOMOLOG A-RELATED"/>
    <property type="match status" value="1"/>
</dbReference>
<keyword evidence="2" id="KW-1185">Reference proteome</keyword>
<proteinExistence type="predicted"/>
<name>A0A150GNR0_GONPE</name>
<dbReference type="AlphaFoldDB" id="A0A150GNR0"/>
<sequence>MAVVQLADWYFKGNRALKDKTRNPTIVNLYSQHTIHNGFWGDWTDWEYCTAISSIDQGGSLRAGKISGFRLRTEGKQGGGDDTALNGIEVYCETTRTQKTITSGFWGGWQNWGWCPSGYYAFGAQMRVEGTQGGGDDTAGNSVNIMCNNGQAIGSHGGFWGG</sequence>
<dbReference type="EMBL" id="LSYV01000013">
    <property type="protein sequence ID" value="KXZ51415.1"/>
    <property type="molecule type" value="Genomic_DNA"/>
</dbReference>
<dbReference type="InterPro" id="IPR005515">
    <property type="entry name" value="VOMI"/>
</dbReference>
<dbReference type="GO" id="GO:0005615">
    <property type="term" value="C:extracellular space"/>
    <property type="evidence" value="ECO:0007669"/>
    <property type="project" value="TreeGrafter"/>
</dbReference>
<dbReference type="Pfam" id="PF03762">
    <property type="entry name" value="VOMI"/>
    <property type="match status" value="1"/>
</dbReference>